<evidence type="ECO:0000313" key="2">
    <source>
        <dbReference type="Proteomes" id="UP001497680"/>
    </source>
</evidence>
<dbReference type="Proteomes" id="UP001497680">
    <property type="component" value="Unassembled WGS sequence"/>
</dbReference>
<accession>A0ACC0D8C9</accession>
<protein>
    <submittedName>
        <fullName evidence="1">Uncharacterized protein</fullName>
    </submittedName>
</protein>
<organism evidence="1 2">
    <name type="scientific">Hypoxylon rubiginosum</name>
    <dbReference type="NCBI Taxonomy" id="110542"/>
    <lineage>
        <taxon>Eukaryota</taxon>
        <taxon>Fungi</taxon>
        <taxon>Dikarya</taxon>
        <taxon>Ascomycota</taxon>
        <taxon>Pezizomycotina</taxon>
        <taxon>Sordariomycetes</taxon>
        <taxon>Xylariomycetidae</taxon>
        <taxon>Xylariales</taxon>
        <taxon>Hypoxylaceae</taxon>
        <taxon>Hypoxylon</taxon>
    </lineage>
</organism>
<dbReference type="EMBL" id="MU394299">
    <property type="protein sequence ID" value="KAI6088776.1"/>
    <property type="molecule type" value="Genomic_DNA"/>
</dbReference>
<comment type="caution">
    <text evidence="1">The sequence shown here is derived from an EMBL/GenBank/DDBJ whole genome shotgun (WGS) entry which is preliminary data.</text>
</comment>
<reference evidence="1 2" key="1">
    <citation type="journal article" date="2022" name="New Phytol.">
        <title>Ecological generalism drives hyperdiversity of secondary metabolite gene clusters in xylarialean endophytes.</title>
        <authorList>
            <person name="Franco M.E.E."/>
            <person name="Wisecaver J.H."/>
            <person name="Arnold A.E."/>
            <person name="Ju Y.M."/>
            <person name="Slot J.C."/>
            <person name="Ahrendt S."/>
            <person name="Moore L.P."/>
            <person name="Eastman K.E."/>
            <person name="Scott K."/>
            <person name="Konkel Z."/>
            <person name="Mondo S.J."/>
            <person name="Kuo A."/>
            <person name="Hayes R.D."/>
            <person name="Haridas S."/>
            <person name="Andreopoulos B."/>
            <person name="Riley R."/>
            <person name="LaButti K."/>
            <person name="Pangilinan J."/>
            <person name="Lipzen A."/>
            <person name="Amirebrahimi M."/>
            <person name="Yan J."/>
            <person name="Adam C."/>
            <person name="Keymanesh K."/>
            <person name="Ng V."/>
            <person name="Louie K."/>
            <person name="Northen T."/>
            <person name="Drula E."/>
            <person name="Henrissat B."/>
            <person name="Hsieh H.M."/>
            <person name="Youens-Clark K."/>
            <person name="Lutzoni F."/>
            <person name="Miadlikowska J."/>
            <person name="Eastwood D.C."/>
            <person name="Hamelin R.C."/>
            <person name="Grigoriev I.V."/>
            <person name="U'Ren J.M."/>
        </authorList>
    </citation>
    <scope>NUCLEOTIDE SEQUENCE [LARGE SCALE GENOMIC DNA]</scope>
    <source>
        <strain evidence="1 2">ER1909</strain>
    </source>
</reference>
<gene>
    <name evidence="1" type="ORF">F4821DRAFT_81968</name>
</gene>
<sequence>MSGSSQSNFGPEDTFSRARDEFFAGLSDQDWLLWSPCASSEDLLAAVEKLNIITQSRDRRHQERAKRWIGTISKLSTALTPYLSAIDVFVSSNPEYAALVWGSLRLILRLASNYTEFFDKLTQLLLSLSKSFEQYQRILVIIHKGTKGSEIVKKCVADVYVILLEIFHSAVRVFTKSDGKLKRTSIVIGQLMWKPFNVRFSDLVEELKLRHKTLFEELKIVDLTNQFYERENAEASRQEIREEQKRNQEERNAAAIERENAQKERVLADAERRDNLEARIHMSSKIDTLLDTEDEYRGKLLLAARKGIHPPSYADARDRASSIRLDGTATWVFDTPSFKSWIGNSPTFAQSSGTFGSNVMWIAGKPGAGKTVLAASTIEYLEDSCSQNDILYFFFQSQSSENACSDAYRSILSQLLQKSGHDLDLLYKFSFAVPKPNDKQGDSDVSGLSNDGQEKFTPTVILELVRLCLRRGSILVLDGIDECRDIDVFISSLWRLLETHPSTRVVLLSRINIPKLKRMVQSQHHLEFCETSVSTDIRHFLTTEIQEFFEDRLLPGSFENAESLVQKLVRGADGMFLWARLMINLLQSPSMTPYQRVEVIDRVSVPEGLEKLYERIFLYIASTGPRALSLASGCLAWLTKMVSPISPMSSFQLREALVIQGHLSSSATRDSIVDFEEAVIMTCAGLVIRDPARPVYLTLVHISINEMVEELVMNRVWIDQYLNHGLHCIISDCSAARLNLASCCLRKILNSQYQNYSNRPGGTEQAKELSIYASKNWLYYVEDAVCKCPPVTDMHPHVKLAVSKAVSELLENLSRLFEQPKALSNWLYILYSTHRSHPPTSAILSSLSGWIRHAWADDIKLNKSLLSKLAMFDEELGNIIATWGDDLMARPHIVWDEMASFAHSKLFFNPGATRVTNQDPQIPVSRHNNQQKLVTLISKTMQNGTMKAVLSIWSSLPIHDQSYHSSLRRKVTLDLTELCSDWVVEYEIWQLVPEPKRISCINLPMNQQDVQPVLHDWLGSAFSHEMRMPLAISCDFQSFSVVHTIFSQAPRQHLASPEWVSQAIPETLRPPKSHIYWRAGTQRMGTPCQYHSKVEFGVNGDYFTLIESSGGPYNDVCCEQRISAYRFNASAALVLNIELIGKLAIGPGAQRIKDLLFHPFQEIIIIKIGKMQLIPRCLETYIYQWNFRQEFPGSITNYQVSKKWQPLQDLAFSSCGGYLAVTSITKECIVIPLPSIAPIPSIPMVSDKKHDDLSVCLADNASWSRQALQPGYQSNGLVISNTPILGLHNQHHQGNMSVSLQGSNVVLSDGKASTSKDIGLVTLPSFTVLGKTRQCVRLPQDPREPIGISIDIEPQYIQIISSRVPTPMYVERDPRMVLMRNNRGNIIKGSSSLTPGVSYDQTGRKRIMEDSGAEEMDDSKRRR</sequence>
<name>A0ACC0D8C9_9PEZI</name>
<evidence type="ECO:0000313" key="1">
    <source>
        <dbReference type="EMBL" id="KAI6088776.1"/>
    </source>
</evidence>
<keyword evidence="2" id="KW-1185">Reference proteome</keyword>
<proteinExistence type="predicted"/>